<dbReference type="Proteomes" id="UP000698924">
    <property type="component" value="Unassembled WGS sequence"/>
</dbReference>
<protein>
    <submittedName>
        <fullName evidence="2">DUF4374 domain-containing protein</fullName>
    </submittedName>
</protein>
<comment type="caution">
    <text evidence="2">The sequence shown here is derived from an EMBL/GenBank/DDBJ whole genome shotgun (WGS) entry which is preliminary data.</text>
</comment>
<name>A0AA40ZSX9_9BACT</name>
<dbReference type="RefSeq" id="WP_204970528.1">
    <property type="nucleotide sequence ID" value="NZ_JAAZTS010000009.1"/>
</dbReference>
<dbReference type="InterPro" id="IPR025401">
    <property type="entry name" value="DUF4374"/>
</dbReference>
<evidence type="ECO:0000313" key="3">
    <source>
        <dbReference type="Proteomes" id="UP000698924"/>
    </source>
</evidence>
<gene>
    <name evidence="2" type="ORF">H6D15_07255</name>
</gene>
<accession>A0AA40ZSX9</accession>
<evidence type="ECO:0000256" key="1">
    <source>
        <dbReference type="SAM" id="SignalP"/>
    </source>
</evidence>
<evidence type="ECO:0000313" key="2">
    <source>
        <dbReference type="EMBL" id="MBM6857393.1"/>
    </source>
</evidence>
<dbReference type="EMBL" id="JACJMO010000008">
    <property type="protein sequence ID" value="MBM6857393.1"/>
    <property type="molecule type" value="Genomic_DNA"/>
</dbReference>
<dbReference type="Pfam" id="PF14298">
    <property type="entry name" value="DUF4374"/>
    <property type="match status" value="1"/>
</dbReference>
<keyword evidence="3" id="KW-1185">Reference proteome</keyword>
<feature type="signal peptide" evidence="1">
    <location>
        <begin position="1"/>
        <end position="22"/>
    </location>
</feature>
<dbReference type="PROSITE" id="PS51257">
    <property type="entry name" value="PROKAR_LIPOPROTEIN"/>
    <property type="match status" value="1"/>
</dbReference>
<organism evidence="2 3">
    <name type="scientific">Caecibacteroides pullorum</name>
    <dbReference type="NCBI Taxonomy" id="2725562"/>
    <lineage>
        <taxon>Bacteria</taxon>
        <taxon>Pseudomonadati</taxon>
        <taxon>Bacteroidota</taxon>
        <taxon>Bacteroidia</taxon>
        <taxon>Bacteroidales</taxon>
        <taxon>Bacteroidaceae</taxon>
        <taxon>Caecibacteroides</taxon>
    </lineage>
</organism>
<reference evidence="2 3" key="1">
    <citation type="journal article" date="2021" name="Sci. Rep.">
        <title>The distribution of antibiotic resistance genes in chicken gut microbiota commensals.</title>
        <authorList>
            <person name="Juricova H."/>
            <person name="Matiasovicova J."/>
            <person name="Kubasova T."/>
            <person name="Cejkova D."/>
            <person name="Rychlik I."/>
        </authorList>
    </citation>
    <scope>NUCLEOTIDE SEQUENCE [LARGE SCALE GENOMIC DNA]</scope>
    <source>
        <strain evidence="2 3">An421</strain>
    </source>
</reference>
<keyword evidence="1" id="KW-0732">Signal</keyword>
<sequence length="486" mass="52124">MKTNQMTWALAAALTTSSLFIACDESSDLLPDTPDTPQAGETISRYVVAAQSGGSSSTAMYLATSETLDEGTLTTVGNGLETESGSNLIFYKDAYLFNFQYNDGGQGTAFAYALNAQTGKVEEARRYTFNRTTTYGTWGDNVITASTNVGTQENVTNEAGETLYAKYLQFNYLSAVDATTRTGSRLAENFLGNGESVSFAGFVEANGKLYTSVVPMGMSHYGVVKYPDLVSDSRLVTDHTGGSGSGSYTPGQIPSTQYPDSAYVAIYSGDSFDETPVIARTGRIGFASGRMRSQYYQTIWAADNGDLYVFSPGFGRTAKAESTVEAEDGTHTLYKVEGKLPSGVVRIKAGATEFDDAYYVNLEEQGNGNPMFRCWHITEDYFLLQMYGKGVEDMVANSTKADRSELAIFQGSTQELTVLTTGMPDKSLISSFGTPYSDGGYAYIPVVTTDGAQPAIYKIDPKAATATKGITIEANSVTALGKLSAF</sequence>
<dbReference type="AlphaFoldDB" id="A0AA40ZSX9"/>
<proteinExistence type="predicted"/>
<feature type="chain" id="PRO_5041461141" evidence="1">
    <location>
        <begin position="23"/>
        <end position="486"/>
    </location>
</feature>